<dbReference type="OrthoDB" id="3066311at2759"/>
<gene>
    <name evidence="2" type="ORF">PHLCEN_2v5028</name>
</gene>
<reference evidence="2 3" key="1">
    <citation type="submission" date="2018-02" db="EMBL/GenBank/DDBJ databases">
        <title>Genome sequence of the basidiomycete white-rot fungus Phlebia centrifuga.</title>
        <authorList>
            <person name="Granchi Z."/>
            <person name="Peng M."/>
            <person name="de Vries R.P."/>
            <person name="Hilden K."/>
            <person name="Makela M.R."/>
            <person name="Grigoriev I."/>
            <person name="Riley R."/>
        </authorList>
    </citation>
    <scope>NUCLEOTIDE SEQUENCE [LARGE SCALE GENOMIC DNA]</scope>
    <source>
        <strain evidence="2 3">FBCC195</strain>
    </source>
</reference>
<name>A0A2R6PC61_9APHY</name>
<sequence>MTSLFTASTLSSSSISSSTSSELYTPPPPSQHSFLQVPDVFVIPPEEEHGDNPPFCYYDAASESKLALSFSPDMETLDVALNFYQQTDNQAPTFHRSLGNESQETIVMPRSRNPAEGNTRTGAELRRSALEDADVVEVVKMRRNEGLAGIEEAAGYPMKKSKTFRARATQAFRSIKNLNSSKSSRKPIPVTEIWPEQVDRENIPLPTTNDQNIPPRPSTPNLVRRKSIQLSQLFGSTRVAKPPPSPAVETPSPEWSTVNRPSLALEDLTNSPTPASPPVAQDHPTLSTKHSFRRRISVLDLQRLFTPSKSSSSIPQRGIENVPVSSICASGHESIPMSRSSSSTLQSVHDIFAGSTTARPCSFHAGPAQMPYSLSTPVDIAMAEGQYDGSDTDSMELHLESLHFDSLHFDPDEF</sequence>
<accession>A0A2R6PC61</accession>
<feature type="region of interest" description="Disordered" evidence="1">
    <location>
        <begin position="177"/>
        <end position="290"/>
    </location>
</feature>
<comment type="caution">
    <text evidence="2">The sequence shown here is derived from an EMBL/GenBank/DDBJ whole genome shotgun (WGS) entry which is preliminary data.</text>
</comment>
<protein>
    <submittedName>
        <fullName evidence="2">Uncharacterized protein</fullName>
    </submittedName>
</protein>
<evidence type="ECO:0000256" key="1">
    <source>
        <dbReference type="SAM" id="MobiDB-lite"/>
    </source>
</evidence>
<keyword evidence="3" id="KW-1185">Reference proteome</keyword>
<evidence type="ECO:0000313" key="3">
    <source>
        <dbReference type="Proteomes" id="UP000186601"/>
    </source>
</evidence>
<evidence type="ECO:0000313" key="2">
    <source>
        <dbReference type="EMBL" id="PSR88879.1"/>
    </source>
</evidence>
<proteinExistence type="predicted"/>
<organism evidence="2 3">
    <name type="scientific">Hermanssonia centrifuga</name>
    <dbReference type="NCBI Taxonomy" id="98765"/>
    <lineage>
        <taxon>Eukaryota</taxon>
        <taxon>Fungi</taxon>
        <taxon>Dikarya</taxon>
        <taxon>Basidiomycota</taxon>
        <taxon>Agaricomycotina</taxon>
        <taxon>Agaricomycetes</taxon>
        <taxon>Polyporales</taxon>
        <taxon>Meruliaceae</taxon>
        <taxon>Hermanssonia</taxon>
    </lineage>
</organism>
<dbReference type="Proteomes" id="UP000186601">
    <property type="component" value="Unassembled WGS sequence"/>
</dbReference>
<feature type="region of interest" description="Disordered" evidence="1">
    <location>
        <begin position="1"/>
        <end position="32"/>
    </location>
</feature>
<dbReference type="EMBL" id="MLYV02000502">
    <property type="protein sequence ID" value="PSR88879.1"/>
    <property type="molecule type" value="Genomic_DNA"/>
</dbReference>
<feature type="compositionally biased region" description="Low complexity" evidence="1">
    <location>
        <begin position="1"/>
        <end position="24"/>
    </location>
</feature>
<dbReference type="AlphaFoldDB" id="A0A2R6PC61"/>